<dbReference type="Pfam" id="PF00149">
    <property type="entry name" value="Metallophos"/>
    <property type="match status" value="1"/>
</dbReference>
<evidence type="ECO:0000256" key="1">
    <source>
        <dbReference type="SAM" id="Phobius"/>
    </source>
</evidence>
<dbReference type="RefSeq" id="WP_091406921.1">
    <property type="nucleotide sequence ID" value="NZ_FOAB01000002.1"/>
</dbReference>
<dbReference type="OrthoDB" id="7550081at2"/>
<sequence length="437" mass="49553">MKKLKKIRVFIFYPILGIILIMLTLITYKLNQSSVFFSENGVYTSLLVPIKAKFVDININLSGTADSTSFTKDFLEGPIVTYDKNQDISVDWFYNGTVHHKNYNNSIKNFSIDTGDKQLDFVLPNINKPITEVNNAPNKIAFISDIHGDYTYMDCTLKSLKVIDSDGNWSFNKNHLVIAGDMVDRGNEVSSVLWKIVSLSEQAREAGGMVHYLIGNHEQYILKGNFSRVDPLNLYAIQQMMSFKDAFSDKTYLGKWLRTRPVIVKIGSIVITHGGISPNTANKKISLQQINQAMWDYWENKSVDNSLKEIVLGKTGVTQYRGYIRQNDEIKKATSQQVNTILETYNASQIIIGHTNVPKIKPLYDGKVYDINAIETSSEALVFENGSLNVVDIGIIKQENTHNMYHRDFSFGKINDWKMITSTIGNIIRLSSISHPY</sequence>
<evidence type="ECO:0000259" key="2">
    <source>
        <dbReference type="Pfam" id="PF00149"/>
    </source>
</evidence>
<gene>
    <name evidence="3" type="ORF">SAMN04487910_1375</name>
</gene>
<keyword evidence="1" id="KW-0472">Membrane</keyword>
<dbReference type="AlphaFoldDB" id="A0A1H7KMI8"/>
<dbReference type="GO" id="GO:0016787">
    <property type="term" value="F:hydrolase activity"/>
    <property type="evidence" value="ECO:0007669"/>
    <property type="project" value="InterPro"/>
</dbReference>
<name>A0A1H7KMI8_AQUAM</name>
<dbReference type="InterPro" id="IPR004843">
    <property type="entry name" value="Calcineurin-like_PHP"/>
</dbReference>
<dbReference type="STRING" id="1038014.SAMN04487910_1375"/>
<evidence type="ECO:0000313" key="3">
    <source>
        <dbReference type="EMBL" id="SEK88051.1"/>
    </source>
</evidence>
<dbReference type="Gene3D" id="3.60.21.10">
    <property type="match status" value="1"/>
</dbReference>
<keyword evidence="1" id="KW-0812">Transmembrane</keyword>
<feature type="domain" description="Calcineurin-like phosphoesterase" evidence="2">
    <location>
        <begin position="139"/>
        <end position="357"/>
    </location>
</feature>
<evidence type="ECO:0000313" key="4">
    <source>
        <dbReference type="Proteomes" id="UP000198521"/>
    </source>
</evidence>
<dbReference type="Proteomes" id="UP000198521">
    <property type="component" value="Unassembled WGS sequence"/>
</dbReference>
<feature type="transmembrane region" description="Helical" evidence="1">
    <location>
        <begin position="7"/>
        <end position="28"/>
    </location>
</feature>
<keyword evidence="4" id="KW-1185">Reference proteome</keyword>
<dbReference type="PANTHER" id="PTHR46546:SF4">
    <property type="entry name" value="SHEWANELLA-LIKE PROTEIN PHOSPHATASE 1"/>
    <property type="match status" value="1"/>
</dbReference>
<reference evidence="3 4" key="1">
    <citation type="submission" date="2016-10" db="EMBL/GenBank/DDBJ databases">
        <authorList>
            <person name="de Groot N.N."/>
        </authorList>
    </citation>
    <scope>NUCLEOTIDE SEQUENCE [LARGE SCALE GENOMIC DNA]</scope>
    <source>
        <strain evidence="3 4">DSM 25232</strain>
    </source>
</reference>
<organism evidence="3 4">
    <name type="scientific">Aquimarina amphilecti</name>
    <dbReference type="NCBI Taxonomy" id="1038014"/>
    <lineage>
        <taxon>Bacteria</taxon>
        <taxon>Pseudomonadati</taxon>
        <taxon>Bacteroidota</taxon>
        <taxon>Flavobacteriia</taxon>
        <taxon>Flavobacteriales</taxon>
        <taxon>Flavobacteriaceae</taxon>
        <taxon>Aquimarina</taxon>
    </lineage>
</organism>
<accession>A0A1H7KMI8</accession>
<proteinExistence type="predicted"/>
<dbReference type="SUPFAM" id="SSF56300">
    <property type="entry name" value="Metallo-dependent phosphatases"/>
    <property type="match status" value="1"/>
</dbReference>
<protein>
    <submittedName>
        <fullName evidence="3">Calcineurin-like phosphoesterase</fullName>
    </submittedName>
</protein>
<dbReference type="InterPro" id="IPR029052">
    <property type="entry name" value="Metallo-depent_PP-like"/>
</dbReference>
<keyword evidence="1" id="KW-1133">Transmembrane helix</keyword>
<dbReference type="EMBL" id="FOAB01000002">
    <property type="protein sequence ID" value="SEK88051.1"/>
    <property type="molecule type" value="Genomic_DNA"/>
</dbReference>
<dbReference type="PANTHER" id="PTHR46546">
    <property type="entry name" value="SHEWANELLA-LIKE PROTEIN PHOSPHATASE 1"/>
    <property type="match status" value="1"/>
</dbReference>